<evidence type="ECO:0000256" key="5">
    <source>
        <dbReference type="ARBA" id="ARBA00022605"/>
    </source>
</evidence>
<dbReference type="Pfam" id="PF10369">
    <property type="entry name" value="ALS_ss_C"/>
    <property type="match status" value="1"/>
</dbReference>
<accession>H0UNG4</accession>
<dbReference type="Gene3D" id="3.30.70.1150">
    <property type="entry name" value="ACT-like. Chain A, domain 2"/>
    <property type="match status" value="1"/>
</dbReference>
<evidence type="ECO:0000256" key="1">
    <source>
        <dbReference type="ARBA" id="ARBA00004974"/>
    </source>
</evidence>
<evidence type="ECO:0000256" key="2">
    <source>
        <dbReference type="ARBA" id="ARBA00005025"/>
    </source>
</evidence>
<dbReference type="InterPro" id="IPR004789">
    <property type="entry name" value="Acetalactate_synth_ssu"/>
</dbReference>
<dbReference type="InterPro" id="IPR002912">
    <property type="entry name" value="ACT_dom"/>
</dbReference>
<dbReference type="AlphaFoldDB" id="H0UNG4"/>
<evidence type="ECO:0000313" key="10">
    <source>
        <dbReference type="EMBL" id="EHM09371.1"/>
    </source>
</evidence>
<dbReference type="EMBL" id="CM001377">
    <property type="protein sequence ID" value="EHM09371.1"/>
    <property type="molecule type" value="Genomic_DNA"/>
</dbReference>
<evidence type="ECO:0000256" key="8">
    <source>
        <dbReference type="RuleBase" id="RU368092"/>
    </source>
</evidence>
<reference evidence="10 11" key="1">
    <citation type="submission" date="2011-10" db="EMBL/GenBank/DDBJ databases">
        <title>The Noncontiguous Finished genome of Thermanaerovibrio velox DSM 12556.</title>
        <authorList>
            <consortium name="US DOE Joint Genome Institute (JGI-PGF)"/>
            <person name="Lucas S."/>
            <person name="Copeland A."/>
            <person name="Lapidus A."/>
            <person name="Glavina del Rio T."/>
            <person name="Dalin E."/>
            <person name="Tice H."/>
            <person name="Bruce D."/>
            <person name="Goodwin L."/>
            <person name="Pitluck S."/>
            <person name="Peters L."/>
            <person name="Mikhailova N."/>
            <person name="Teshima H."/>
            <person name="Kyrpides N."/>
            <person name="Mavromatis K."/>
            <person name="Ivanova N."/>
            <person name="Markowitz V."/>
            <person name="Cheng J.-F."/>
            <person name="Hugenholtz P."/>
            <person name="Woyke T."/>
            <person name="Wu D."/>
            <person name="Spring S."/>
            <person name="Brambilla E.-M."/>
            <person name="Klenk H.-P."/>
            <person name="Eisen J.A."/>
        </authorList>
    </citation>
    <scope>NUCLEOTIDE SEQUENCE [LARGE SCALE GENOMIC DNA]</scope>
    <source>
        <strain evidence="10 11">DSM 12556</strain>
    </source>
</reference>
<dbReference type="STRING" id="926567.TheveDRAFT_0187"/>
<evidence type="ECO:0000313" key="11">
    <source>
        <dbReference type="Proteomes" id="UP000005730"/>
    </source>
</evidence>
<comment type="catalytic activity">
    <reaction evidence="7 8">
        <text>2 pyruvate + H(+) = (2S)-2-acetolactate + CO2</text>
        <dbReference type="Rhea" id="RHEA:25249"/>
        <dbReference type="ChEBI" id="CHEBI:15361"/>
        <dbReference type="ChEBI" id="CHEBI:15378"/>
        <dbReference type="ChEBI" id="CHEBI:16526"/>
        <dbReference type="ChEBI" id="CHEBI:58476"/>
        <dbReference type="EC" id="2.2.1.6"/>
    </reaction>
</comment>
<dbReference type="GO" id="GO:0009097">
    <property type="term" value="P:isoleucine biosynthetic process"/>
    <property type="evidence" value="ECO:0007669"/>
    <property type="project" value="UniProtKB-UniRule"/>
</dbReference>
<keyword evidence="6 8" id="KW-0100">Branched-chain amino acid biosynthesis</keyword>
<dbReference type="eggNOG" id="COG0440">
    <property type="taxonomic scope" value="Bacteria"/>
</dbReference>
<dbReference type="InterPro" id="IPR027271">
    <property type="entry name" value="Acetolactate_synth/TF_NikR_C"/>
</dbReference>
<dbReference type="OrthoDB" id="9787365at2"/>
<comment type="pathway">
    <text evidence="2 8">Amino-acid biosynthesis; L-valine biosynthesis; L-valine from pyruvate: step 1/4.</text>
</comment>
<dbReference type="CDD" id="cd04878">
    <property type="entry name" value="ACT_AHAS"/>
    <property type="match status" value="1"/>
</dbReference>
<dbReference type="NCBIfam" id="TIGR00119">
    <property type="entry name" value="acolac_sm"/>
    <property type="match status" value="1"/>
</dbReference>
<keyword evidence="11" id="KW-1185">Reference proteome</keyword>
<comment type="pathway">
    <text evidence="1 8">Amino-acid biosynthesis; L-isoleucine biosynthesis; L-isoleucine from 2-oxobutanoate: step 1/4.</text>
</comment>
<organism evidence="10 11">
    <name type="scientific">Thermanaerovibrio velox DSM 12556</name>
    <dbReference type="NCBI Taxonomy" id="926567"/>
    <lineage>
        <taxon>Bacteria</taxon>
        <taxon>Thermotogati</taxon>
        <taxon>Synergistota</taxon>
        <taxon>Synergistia</taxon>
        <taxon>Synergistales</taxon>
        <taxon>Synergistaceae</taxon>
        <taxon>Thermanaerovibrio</taxon>
    </lineage>
</organism>
<dbReference type="UniPathway" id="UPA00049">
    <property type="reaction ID" value="UER00059"/>
</dbReference>
<dbReference type="UniPathway" id="UPA00047">
    <property type="reaction ID" value="UER00055"/>
</dbReference>
<evidence type="ECO:0000259" key="9">
    <source>
        <dbReference type="PROSITE" id="PS51671"/>
    </source>
</evidence>
<dbReference type="Pfam" id="PF22629">
    <property type="entry name" value="ACT_AHAS_ss"/>
    <property type="match status" value="1"/>
</dbReference>
<dbReference type="InterPro" id="IPR019455">
    <property type="entry name" value="Acetolactate_synth_ssu_C"/>
</dbReference>
<dbReference type="InterPro" id="IPR054480">
    <property type="entry name" value="AHAS_small-like_ACT"/>
</dbReference>
<dbReference type="RefSeq" id="WP_006582864.1">
    <property type="nucleotide sequence ID" value="NZ_CM001377.1"/>
</dbReference>
<comment type="function">
    <text evidence="8">Catalyzes the conversion of 2 pyruvate molecules into acetolactate in the first common step of the biosynthetic pathway of the branched-amino acids such as leucine, isoleucine, and valine.</text>
</comment>
<protein>
    <recommendedName>
        <fullName evidence="8">Acetolactate synthase small subunit</fullName>
        <shortName evidence="8">AHAS</shortName>
        <shortName evidence="8">ALS</shortName>
        <ecNumber evidence="8">2.2.1.6</ecNumber>
    </recommendedName>
    <alternativeName>
        <fullName evidence="8">Acetohydroxy-acid synthase small subunit</fullName>
    </alternativeName>
</protein>
<comment type="similarity">
    <text evidence="3 8">Belongs to the acetolactate synthase small subunit family.</text>
</comment>
<dbReference type="InterPro" id="IPR039557">
    <property type="entry name" value="AHAS_ACT"/>
</dbReference>
<keyword evidence="8" id="KW-0808">Transferase</keyword>
<name>H0UNG4_9BACT</name>
<evidence type="ECO:0000256" key="3">
    <source>
        <dbReference type="ARBA" id="ARBA00006341"/>
    </source>
</evidence>
<comment type="subunit">
    <text evidence="4 8">Dimer of large and small chains.</text>
</comment>
<dbReference type="GO" id="GO:0003984">
    <property type="term" value="F:acetolactate synthase activity"/>
    <property type="evidence" value="ECO:0007669"/>
    <property type="project" value="UniProtKB-UniRule"/>
</dbReference>
<dbReference type="PANTHER" id="PTHR30239:SF0">
    <property type="entry name" value="ACETOLACTATE SYNTHASE SMALL SUBUNIT 1, CHLOROPLASTIC"/>
    <property type="match status" value="1"/>
</dbReference>
<evidence type="ECO:0000256" key="7">
    <source>
        <dbReference type="ARBA" id="ARBA00048670"/>
    </source>
</evidence>
<dbReference type="PROSITE" id="PS51671">
    <property type="entry name" value="ACT"/>
    <property type="match status" value="1"/>
</dbReference>
<dbReference type="Gene3D" id="3.30.70.260">
    <property type="match status" value="1"/>
</dbReference>
<dbReference type="EC" id="2.2.1.6" evidence="8"/>
<dbReference type="PANTHER" id="PTHR30239">
    <property type="entry name" value="ACETOLACTATE SYNTHASE SMALL SUBUNIT"/>
    <property type="match status" value="1"/>
</dbReference>
<dbReference type="GO" id="GO:0009099">
    <property type="term" value="P:L-valine biosynthetic process"/>
    <property type="evidence" value="ECO:0007669"/>
    <property type="project" value="UniProtKB-UniRule"/>
</dbReference>
<dbReference type="SUPFAM" id="SSF55021">
    <property type="entry name" value="ACT-like"/>
    <property type="match status" value="2"/>
</dbReference>
<keyword evidence="5 8" id="KW-0028">Amino-acid biosynthesis</keyword>
<dbReference type="GO" id="GO:0005829">
    <property type="term" value="C:cytosol"/>
    <property type="evidence" value="ECO:0007669"/>
    <property type="project" value="TreeGrafter"/>
</dbReference>
<dbReference type="NCBIfam" id="NF008864">
    <property type="entry name" value="PRK11895.1"/>
    <property type="match status" value="1"/>
</dbReference>
<gene>
    <name evidence="10" type="ORF">TheveDRAFT_0187</name>
</gene>
<dbReference type="HOGENOM" id="CLU_055003_1_3_0"/>
<dbReference type="InterPro" id="IPR045865">
    <property type="entry name" value="ACT-like_dom_sf"/>
</dbReference>
<dbReference type="GO" id="GO:1990610">
    <property type="term" value="F:acetolactate synthase regulator activity"/>
    <property type="evidence" value="ECO:0007669"/>
    <property type="project" value="UniProtKB-UniRule"/>
</dbReference>
<proteinExistence type="inferred from homology"/>
<evidence type="ECO:0000256" key="6">
    <source>
        <dbReference type="ARBA" id="ARBA00023304"/>
    </source>
</evidence>
<dbReference type="Proteomes" id="UP000005730">
    <property type="component" value="Chromosome"/>
</dbReference>
<feature type="domain" description="ACT" evidence="9">
    <location>
        <begin position="4"/>
        <end position="78"/>
    </location>
</feature>
<evidence type="ECO:0000256" key="4">
    <source>
        <dbReference type="ARBA" id="ARBA00011744"/>
    </source>
</evidence>
<sequence>MGHTLSILAEDHPGVLMRIAGLIYRRGYNIQSLSVGPTHEEGISRFTVVIQSDRREIFPLMGQLRKLIEVLWVQELQDENSVDRRIALIKVRCPVPMRQEILRLGEIFRCRVVDLGDSTVTFEVTGDKDKIEACIRALMPYGVLETASSGSVCMNRETSPQEAEQNLLPREAVAC</sequence>